<reference evidence="1" key="1">
    <citation type="journal article" date="2014" name="Front. Microbiol.">
        <title>High frequency of phylogenetically diverse reductive dehalogenase-homologous genes in deep subseafloor sedimentary metagenomes.</title>
        <authorList>
            <person name="Kawai M."/>
            <person name="Futagami T."/>
            <person name="Toyoda A."/>
            <person name="Takaki Y."/>
            <person name="Nishi S."/>
            <person name="Hori S."/>
            <person name="Arai W."/>
            <person name="Tsubouchi T."/>
            <person name="Morono Y."/>
            <person name="Uchiyama I."/>
            <person name="Ito T."/>
            <person name="Fujiyama A."/>
            <person name="Inagaki F."/>
            <person name="Takami H."/>
        </authorList>
    </citation>
    <scope>NUCLEOTIDE SEQUENCE</scope>
    <source>
        <strain evidence="1">Expedition CK06-06</strain>
    </source>
</reference>
<protein>
    <submittedName>
        <fullName evidence="1">Uncharacterized protein</fullName>
    </submittedName>
</protein>
<name>X1LS56_9ZZZZ</name>
<evidence type="ECO:0000313" key="1">
    <source>
        <dbReference type="EMBL" id="GAI21923.1"/>
    </source>
</evidence>
<dbReference type="EMBL" id="BARV01018640">
    <property type="protein sequence ID" value="GAI21923.1"/>
    <property type="molecule type" value="Genomic_DNA"/>
</dbReference>
<sequence length="201" mass="21981">MYRKRTIATLLIALFLISTLAVAVNAELYDAEQEIGKGTVELIDTIKHGGTYSAKLTLPAPNDVDDEVRVKFDYDSTLNSLNTISFYALLTESFPSVDGLYSPYISMSIDRDGEGNADAWLVHEPHPKISGYNTFELVAFGDGSFVAVAHAITGGPFEDWVVSPEDAMPLKELKDLPAEVTDYPEKTWGQCTVLEVKVGIG</sequence>
<accession>X1LS56</accession>
<feature type="non-terminal residue" evidence="1">
    <location>
        <position position="201"/>
    </location>
</feature>
<organism evidence="1">
    <name type="scientific">marine sediment metagenome</name>
    <dbReference type="NCBI Taxonomy" id="412755"/>
    <lineage>
        <taxon>unclassified sequences</taxon>
        <taxon>metagenomes</taxon>
        <taxon>ecological metagenomes</taxon>
    </lineage>
</organism>
<dbReference type="AlphaFoldDB" id="X1LS56"/>
<comment type="caution">
    <text evidence="1">The sequence shown here is derived from an EMBL/GenBank/DDBJ whole genome shotgun (WGS) entry which is preliminary data.</text>
</comment>
<proteinExistence type="predicted"/>
<gene>
    <name evidence="1" type="ORF">S06H3_31472</name>
</gene>